<dbReference type="Pfam" id="PF00704">
    <property type="entry name" value="Glyco_hydro_18"/>
    <property type="match status" value="1"/>
</dbReference>
<organism evidence="4">
    <name type="scientific">viral metagenome</name>
    <dbReference type="NCBI Taxonomy" id="1070528"/>
    <lineage>
        <taxon>unclassified sequences</taxon>
        <taxon>metagenomes</taxon>
        <taxon>organismal metagenomes</taxon>
    </lineage>
</organism>
<dbReference type="SUPFAM" id="SSF51445">
    <property type="entry name" value="(Trans)glycosidases"/>
    <property type="match status" value="1"/>
</dbReference>
<reference evidence="4" key="1">
    <citation type="journal article" date="2020" name="Nature">
        <title>Giant virus diversity and host interactions through global metagenomics.</title>
        <authorList>
            <person name="Schulz F."/>
            <person name="Roux S."/>
            <person name="Paez-Espino D."/>
            <person name="Jungbluth S."/>
            <person name="Walsh D.A."/>
            <person name="Denef V.J."/>
            <person name="McMahon K.D."/>
            <person name="Konstantinidis K.T."/>
            <person name="Eloe-Fadrosh E.A."/>
            <person name="Kyrpides N.C."/>
            <person name="Woyke T."/>
        </authorList>
    </citation>
    <scope>NUCLEOTIDE SEQUENCE</scope>
    <source>
        <strain evidence="4">GVMAG-M-3300025860-12</strain>
    </source>
</reference>
<accession>A0A6C0J3I6</accession>
<dbReference type="Gene3D" id="3.20.20.80">
    <property type="entry name" value="Glycosidases"/>
    <property type="match status" value="1"/>
</dbReference>
<feature type="domain" description="GH18" evidence="3">
    <location>
        <begin position="12"/>
        <end position="266"/>
    </location>
</feature>
<dbReference type="PROSITE" id="PS01095">
    <property type="entry name" value="GH18_1"/>
    <property type="match status" value="1"/>
</dbReference>
<dbReference type="InterPro" id="IPR017853">
    <property type="entry name" value="GH"/>
</dbReference>
<evidence type="ECO:0000313" key="4">
    <source>
        <dbReference type="EMBL" id="QHU00229.1"/>
    </source>
</evidence>
<evidence type="ECO:0000256" key="1">
    <source>
        <dbReference type="ARBA" id="ARBA00022801"/>
    </source>
</evidence>
<dbReference type="EMBL" id="MN740324">
    <property type="protein sequence ID" value="QHU00229.1"/>
    <property type="molecule type" value="Genomic_DNA"/>
</dbReference>
<keyword evidence="1" id="KW-0378">Hydrolase</keyword>
<dbReference type="GO" id="GO:0005975">
    <property type="term" value="P:carbohydrate metabolic process"/>
    <property type="evidence" value="ECO:0007669"/>
    <property type="project" value="InterPro"/>
</dbReference>
<evidence type="ECO:0000259" key="3">
    <source>
        <dbReference type="PROSITE" id="PS51910"/>
    </source>
</evidence>
<dbReference type="InterPro" id="IPR001579">
    <property type="entry name" value="Glyco_hydro_18_chit_AS"/>
</dbReference>
<name>A0A6C0J3I6_9ZZZZ</name>
<protein>
    <recommendedName>
        <fullName evidence="3">GH18 domain-containing protein</fullName>
    </recommendedName>
</protein>
<dbReference type="InterPro" id="IPR001223">
    <property type="entry name" value="Glyco_hydro18_cat"/>
</dbReference>
<proteinExistence type="predicted"/>
<sequence length="281" mass="32587">MNCFSLKNNNKQLFTCYWGGYFDNNKQYPQTLDMVPNFIDIVILAFVGPIKNSQVETTFLCSNYSANTIKLWIKKVQQRGIKVYISILDTPDTHWDAIDLDIFAKSLNELIVDWNLDGVDIDAESGMNSENYVNTFINLINSVKTEIGKLPLIYTCYMGTDGPDGDILRATKDKLDYIQLMAYFFDYNSMIMLYNDYKKIMNDNIIIGVKAGEPDITNLDEVKKLCLWNTNKKGMMLWTFNRDTPQYTNKPLFSWLHVINDNLNLSKINYVIKYIKINLNI</sequence>
<dbReference type="AlphaFoldDB" id="A0A6C0J3I6"/>
<dbReference type="PROSITE" id="PS51910">
    <property type="entry name" value="GH18_2"/>
    <property type="match status" value="1"/>
</dbReference>
<keyword evidence="2" id="KW-0326">Glycosidase</keyword>
<dbReference type="GO" id="GO:0004553">
    <property type="term" value="F:hydrolase activity, hydrolyzing O-glycosyl compounds"/>
    <property type="evidence" value="ECO:0007669"/>
    <property type="project" value="InterPro"/>
</dbReference>
<evidence type="ECO:0000256" key="2">
    <source>
        <dbReference type="ARBA" id="ARBA00023295"/>
    </source>
</evidence>